<keyword evidence="2" id="KW-1185">Reference proteome</keyword>
<dbReference type="eggNOG" id="ENOG5033037">
    <property type="taxonomic scope" value="Bacteria"/>
</dbReference>
<name>A0A087BPM9_9BIFI</name>
<dbReference type="EMBL" id="JGZD01000008">
    <property type="protein sequence ID" value="KFI72979.1"/>
    <property type="molecule type" value="Genomic_DNA"/>
</dbReference>
<evidence type="ECO:0000313" key="1">
    <source>
        <dbReference type="EMBL" id="KFI72979.1"/>
    </source>
</evidence>
<evidence type="ECO:0000313" key="2">
    <source>
        <dbReference type="Proteomes" id="UP000029014"/>
    </source>
</evidence>
<dbReference type="Gene3D" id="1.10.520.40">
    <property type="entry name" value="CRISPR-associated protein Cse2"/>
    <property type="match status" value="1"/>
</dbReference>
<dbReference type="Pfam" id="PF09485">
    <property type="entry name" value="CRISPR_Cse2"/>
    <property type="match status" value="1"/>
</dbReference>
<gene>
    <name evidence="1" type="ORF">BMIN_0691</name>
</gene>
<dbReference type="InterPro" id="IPR013382">
    <property type="entry name" value="CRISPR-assoc_prot_Cse2"/>
</dbReference>
<accession>A0A087BPM9</accession>
<comment type="caution">
    <text evidence="1">The sequence shown here is derived from an EMBL/GenBank/DDBJ whole genome shotgun (WGS) entry which is preliminary data.</text>
</comment>
<organism evidence="1 2">
    <name type="scientific">Bifidobacterium minimum</name>
    <dbReference type="NCBI Taxonomy" id="1693"/>
    <lineage>
        <taxon>Bacteria</taxon>
        <taxon>Bacillati</taxon>
        <taxon>Actinomycetota</taxon>
        <taxon>Actinomycetes</taxon>
        <taxon>Bifidobacteriales</taxon>
        <taxon>Bifidobacteriaceae</taxon>
        <taxon>Bifidobacterium</taxon>
    </lineage>
</organism>
<evidence type="ECO:0008006" key="3">
    <source>
        <dbReference type="Google" id="ProtNLM"/>
    </source>
</evidence>
<dbReference type="STRING" id="1693.BMIN_0691"/>
<dbReference type="NCBIfam" id="TIGR02548">
    <property type="entry name" value="casB_cse2"/>
    <property type="match status" value="1"/>
</dbReference>
<reference evidence="1 2" key="1">
    <citation type="submission" date="2014-03" db="EMBL/GenBank/DDBJ databases">
        <title>Genomics of Bifidobacteria.</title>
        <authorList>
            <person name="Ventura M."/>
            <person name="Milani C."/>
            <person name="Lugli G.A."/>
        </authorList>
    </citation>
    <scope>NUCLEOTIDE SEQUENCE [LARGE SCALE GENOMIC DNA]</scope>
    <source>
        <strain evidence="1 2">LMG 11592</strain>
    </source>
</reference>
<dbReference type="Proteomes" id="UP000029014">
    <property type="component" value="Unassembled WGS sequence"/>
</dbReference>
<dbReference type="InterPro" id="IPR038287">
    <property type="entry name" value="Cse2_sf"/>
</dbReference>
<protein>
    <recommendedName>
        <fullName evidence="3">CRISPR-associated Cse2 family protein</fullName>
    </recommendedName>
</protein>
<proteinExistence type="predicted"/>
<dbReference type="AlphaFoldDB" id="A0A087BPM9"/>
<dbReference type="CDD" id="cd09731">
    <property type="entry name" value="Cse2_I-E"/>
    <property type="match status" value="1"/>
</dbReference>
<sequence length="226" mass="24265">MAHSTKSGRPQLDEFGTWVASRASLLANGGVLPGGTVMKGYLANGSYATASIAKLRHCVGHEIGEDPSVFPWTLEGIPRPDDAHTYGHEDASKEENAAYVALTLFGLHQQSIHDLPMHTDGNVSLGRAVGQLAAGNPNEAGIRRRFDQLQTDRGWPQVYRHAQGLIRLLKKPKIALNYGLLAQDFVQLESGGSSANAVRLRWGRDFIFGSMSESVDSDGDGSAGNA</sequence>